<dbReference type="EMBL" id="BAAAVI010000008">
    <property type="protein sequence ID" value="GAA2857508.1"/>
    <property type="molecule type" value="Genomic_DNA"/>
</dbReference>
<protein>
    <submittedName>
        <fullName evidence="3">Uncharacterized protein</fullName>
    </submittedName>
</protein>
<sequence length="283" mass="30695">MGRARRKKRTSAGRDVAAQQQEGAEASDPAQPKGLLAWLAGIAGAVLLAAFGVVFTEWYNAHGSDTIGRVSGAAPITVGHVAVDYSERDTVLREPVTDPEDRAVMLAANSGTRRDAVLARHRMALIGSMDVTVVLTGNRTSLRIVDIEPRVLARMPVSEGARLIAITGGEAGTVEMAADLDRPAPRFTTGEDTETSYFRKKQIDLKRDERITLSLSFTGKKAYYEFDLLVTVLADDRTEKVVIKGPDGGPFRLSGEAARYRAYYREAPQGGWRPVSCGGRRTC</sequence>
<keyword evidence="2" id="KW-0812">Transmembrane</keyword>
<feature type="region of interest" description="Disordered" evidence="1">
    <location>
        <begin position="1"/>
        <end position="30"/>
    </location>
</feature>
<evidence type="ECO:0000256" key="2">
    <source>
        <dbReference type="SAM" id="Phobius"/>
    </source>
</evidence>
<organism evidence="3 4">
    <name type="scientific">Streptosporangium fragile</name>
    <dbReference type="NCBI Taxonomy" id="46186"/>
    <lineage>
        <taxon>Bacteria</taxon>
        <taxon>Bacillati</taxon>
        <taxon>Actinomycetota</taxon>
        <taxon>Actinomycetes</taxon>
        <taxon>Streptosporangiales</taxon>
        <taxon>Streptosporangiaceae</taxon>
        <taxon>Streptosporangium</taxon>
    </lineage>
</organism>
<evidence type="ECO:0000313" key="4">
    <source>
        <dbReference type="Proteomes" id="UP001500831"/>
    </source>
</evidence>
<accession>A0ABN3VTD3</accession>
<comment type="caution">
    <text evidence="3">The sequence shown here is derived from an EMBL/GenBank/DDBJ whole genome shotgun (WGS) entry which is preliminary data.</text>
</comment>
<reference evidence="3 4" key="1">
    <citation type="journal article" date="2019" name="Int. J. Syst. Evol. Microbiol.">
        <title>The Global Catalogue of Microorganisms (GCM) 10K type strain sequencing project: providing services to taxonomists for standard genome sequencing and annotation.</title>
        <authorList>
            <consortium name="The Broad Institute Genomics Platform"/>
            <consortium name="The Broad Institute Genome Sequencing Center for Infectious Disease"/>
            <person name="Wu L."/>
            <person name="Ma J."/>
        </authorList>
    </citation>
    <scope>NUCLEOTIDE SEQUENCE [LARGE SCALE GENOMIC DNA]</scope>
    <source>
        <strain evidence="3 4">JCM 6242</strain>
    </source>
</reference>
<evidence type="ECO:0000313" key="3">
    <source>
        <dbReference type="EMBL" id="GAA2857508.1"/>
    </source>
</evidence>
<keyword evidence="2" id="KW-1133">Transmembrane helix</keyword>
<dbReference type="Proteomes" id="UP001500831">
    <property type="component" value="Unassembled WGS sequence"/>
</dbReference>
<feature type="compositionally biased region" description="Basic residues" evidence="1">
    <location>
        <begin position="1"/>
        <end position="11"/>
    </location>
</feature>
<gene>
    <name evidence="3" type="ORF">GCM10010517_15880</name>
</gene>
<evidence type="ECO:0000256" key="1">
    <source>
        <dbReference type="SAM" id="MobiDB-lite"/>
    </source>
</evidence>
<dbReference type="RefSeq" id="WP_344969298.1">
    <property type="nucleotide sequence ID" value="NZ_BAAAVI010000008.1"/>
</dbReference>
<name>A0ABN3VTD3_9ACTN</name>
<keyword evidence="4" id="KW-1185">Reference proteome</keyword>
<keyword evidence="2" id="KW-0472">Membrane</keyword>
<feature type="transmembrane region" description="Helical" evidence="2">
    <location>
        <begin position="35"/>
        <end position="55"/>
    </location>
</feature>
<proteinExistence type="predicted"/>